<dbReference type="InterPro" id="IPR036678">
    <property type="entry name" value="MutS_con_dom_sf"/>
</dbReference>
<dbReference type="Proteomes" id="UP000274922">
    <property type="component" value="Unassembled WGS sequence"/>
</dbReference>
<dbReference type="GO" id="GO:0005524">
    <property type="term" value="F:ATP binding"/>
    <property type="evidence" value="ECO:0007669"/>
    <property type="project" value="UniProtKB-KW"/>
</dbReference>
<dbReference type="Gene3D" id="3.40.50.300">
    <property type="entry name" value="P-loop containing nucleotide triphosphate hydrolases"/>
    <property type="match status" value="1"/>
</dbReference>
<keyword evidence="11" id="KW-1185">Reference proteome</keyword>
<proteinExistence type="inferred from homology"/>
<dbReference type="Pfam" id="PF00488">
    <property type="entry name" value="MutS_V"/>
    <property type="match status" value="1"/>
</dbReference>
<dbReference type="OrthoDB" id="276261at2759"/>
<dbReference type="GO" id="GO:0005634">
    <property type="term" value="C:nucleus"/>
    <property type="evidence" value="ECO:0007669"/>
    <property type="project" value="TreeGrafter"/>
</dbReference>
<keyword evidence="3" id="KW-0547">Nucleotide-binding</keyword>
<dbReference type="SUPFAM" id="SSF52540">
    <property type="entry name" value="P-loop containing nucleoside triphosphate hydrolases"/>
    <property type="match status" value="1"/>
</dbReference>
<dbReference type="GO" id="GO:0030983">
    <property type="term" value="F:mismatched DNA binding"/>
    <property type="evidence" value="ECO:0007669"/>
    <property type="project" value="InterPro"/>
</dbReference>
<feature type="non-terminal residue" evidence="10">
    <location>
        <position position="1"/>
    </location>
</feature>
<evidence type="ECO:0000256" key="5">
    <source>
        <dbReference type="ARBA" id="ARBA00023125"/>
    </source>
</evidence>
<dbReference type="EMBL" id="ML014120">
    <property type="protein sequence ID" value="RKP03643.1"/>
    <property type="molecule type" value="Genomic_DNA"/>
</dbReference>
<dbReference type="SUPFAM" id="SSF53150">
    <property type="entry name" value="DNA repair protein MutS, domain II"/>
    <property type="match status" value="1"/>
</dbReference>
<dbReference type="Gene3D" id="3.30.420.110">
    <property type="entry name" value="MutS, connector domain"/>
    <property type="match status" value="1"/>
</dbReference>
<dbReference type="GO" id="GO:0006298">
    <property type="term" value="P:mismatch repair"/>
    <property type="evidence" value="ECO:0007669"/>
    <property type="project" value="InterPro"/>
</dbReference>
<dbReference type="GO" id="GO:0140664">
    <property type="term" value="F:ATP-dependent DNA damage sensor activity"/>
    <property type="evidence" value="ECO:0007669"/>
    <property type="project" value="InterPro"/>
</dbReference>
<evidence type="ECO:0000313" key="11">
    <source>
        <dbReference type="Proteomes" id="UP000274922"/>
    </source>
</evidence>
<dbReference type="Pfam" id="PF05188">
    <property type="entry name" value="MutS_II"/>
    <property type="match status" value="1"/>
</dbReference>
<keyword evidence="5" id="KW-0238">DNA-binding</keyword>
<dbReference type="InterPro" id="IPR007696">
    <property type="entry name" value="DNA_mismatch_repair_MutS_core"/>
</dbReference>
<evidence type="ECO:0000259" key="8">
    <source>
        <dbReference type="SMART" id="SM00533"/>
    </source>
</evidence>
<sequence>VIAALYEGRGITRDVGIAVLSLTSTSHQLFQFADTAVFTKTLRQLQIVHPVEIVLAESLNETAANPTSLRDLVEAQLPDARLFMVPRRSFNERLGREWLSRYCRDELVEGLMVTLESKTAALAAFAALLHYITETQNIGFLENSMIVVFHASEGMCFIDASTARILELVTNHNHAKDAMHFLSSISHVKTNMGARLLRSNILQPLCDANTLEGRLDAVEEIMKSADGGTAVRQGLENLLNMDQTLTVLLFPPAKPNLAHAEQLINTVIALKHVLLTIQPLAKHTESFRSEVLAAIHSVLTDSRVEAVRDLVNATVSDEVAWQTSPIGMRNQRCYCVKTGCNGLLDVARQTYRETSSDVYELVEQYNARYSRSFKIAYTSSMRFYLTDAEASSAADLPDEFINCVQKGKQLTFTTLELLSLNNRLNESLTEVYLLSDSLIMELVEQIQPRIGILCHVSESLALLDVLASFAFDAQRRSMVRPEFTDTLAIKGGRHPILDAASPTLVANDTYCSGGANVQIITGPNMSGKSTYLRQIGLLNIMAQIGSYVPAEYCSVRLAKRIAARMGNDDDLEGNASSFMLEMREMAAILHGLGPTDVILIDELGRGTGLTEGMALTYAICAHFAQQSAFVFLATHFLDLADTLGEIPSIVNLHFQVQVHPDREVPFRFLHSLGDHPSSITHYGLDVAAMAQMDPVVIGHARSIMDVYEAR</sequence>
<dbReference type="InterPro" id="IPR036187">
    <property type="entry name" value="DNA_mismatch_repair_MutS_sf"/>
</dbReference>
<dbReference type="InterPro" id="IPR011184">
    <property type="entry name" value="DNA_mismatch_repair_Msh2"/>
</dbReference>
<dbReference type="Pfam" id="PF05190">
    <property type="entry name" value="MutS_IV"/>
    <property type="match status" value="1"/>
</dbReference>
<keyword evidence="6" id="KW-0469">Meiosis</keyword>
<name>A0A4P9XDS9_9FUNG</name>
<organism evidence="10 11">
    <name type="scientific">Caulochytrium protostelioides</name>
    <dbReference type="NCBI Taxonomy" id="1555241"/>
    <lineage>
        <taxon>Eukaryota</taxon>
        <taxon>Fungi</taxon>
        <taxon>Fungi incertae sedis</taxon>
        <taxon>Chytridiomycota</taxon>
        <taxon>Chytridiomycota incertae sedis</taxon>
        <taxon>Chytridiomycetes</taxon>
        <taxon>Caulochytriales</taxon>
        <taxon>Caulochytriaceae</taxon>
        <taxon>Caulochytrium</taxon>
    </lineage>
</organism>
<dbReference type="PANTHER" id="PTHR11361">
    <property type="entry name" value="DNA MISMATCH REPAIR PROTEIN MUTS FAMILY MEMBER"/>
    <property type="match status" value="1"/>
</dbReference>
<dbReference type="Pfam" id="PF05192">
    <property type="entry name" value="MutS_III"/>
    <property type="match status" value="1"/>
</dbReference>
<dbReference type="InterPro" id="IPR045076">
    <property type="entry name" value="MutS"/>
</dbReference>
<dbReference type="SMART" id="SM00533">
    <property type="entry name" value="MUTSd"/>
    <property type="match status" value="1"/>
</dbReference>
<dbReference type="SUPFAM" id="SSF48334">
    <property type="entry name" value="DNA repair protein MutS, domain III"/>
    <property type="match status" value="1"/>
</dbReference>
<dbReference type="InterPro" id="IPR027417">
    <property type="entry name" value="P-loop_NTPase"/>
</dbReference>
<evidence type="ECO:0000256" key="3">
    <source>
        <dbReference type="ARBA" id="ARBA00022741"/>
    </source>
</evidence>
<gene>
    <name evidence="10" type="ORF">CXG81DRAFT_543</name>
</gene>
<evidence type="ECO:0000256" key="6">
    <source>
        <dbReference type="ARBA" id="ARBA00023254"/>
    </source>
</evidence>
<dbReference type="InterPro" id="IPR000432">
    <property type="entry name" value="DNA_mismatch_repair_MutS_C"/>
</dbReference>
<protein>
    <recommendedName>
        <fullName evidence="2 7">DNA mismatch repair protein MSH3</fullName>
    </recommendedName>
    <alternativeName>
        <fullName evidence="2 7">DNA mismatch repair protein MSH3</fullName>
    </alternativeName>
</protein>
<comment type="similarity">
    <text evidence="1">Belongs to the DNA mismatch repair MutS family.</text>
</comment>
<evidence type="ECO:0000259" key="9">
    <source>
        <dbReference type="SMART" id="SM00534"/>
    </source>
</evidence>
<dbReference type="Gene3D" id="1.10.1420.10">
    <property type="match status" value="2"/>
</dbReference>
<dbReference type="AlphaFoldDB" id="A0A4P9XDS9"/>
<evidence type="ECO:0000256" key="4">
    <source>
        <dbReference type="ARBA" id="ARBA00022840"/>
    </source>
</evidence>
<evidence type="ECO:0000256" key="7">
    <source>
        <dbReference type="ARBA" id="ARBA00073774"/>
    </source>
</evidence>
<reference evidence="11" key="1">
    <citation type="journal article" date="2018" name="Nat. Microbiol.">
        <title>Leveraging single-cell genomics to expand the fungal tree of life.</title>
        <authorList>
            <person name="Ahrendt S.R."/>
            <person name="Quandt C.A."/>
            <person name="Ciobanu D."/>
            <person name="Clum A."/>
            <person name="Salamov A."/>
            <person name="Andreopoulos B."/>
            <person name="Cheng J.F."/>
            <person name="Woyke T."/>
            <person name="Pelin A."/>
            <person name="Henrissat B."/>
            <person name="Reynolds N.K."/>
            <person name="Benny G.L."/>
            <person name="Smith M.E."/>
            <person name="James T.Y."/>
            <person name="Grigoriev I.V."/>
        </authorList>
    </citation>
    <scope>NUCLEOTIDE SEQUENCE [LARGE SCALE GENOMIC DNA]</scope>
    <source>
        <strain evidence="11">ATCC 52028</strain>
    </source>
</reference>
<keyword evidence="4" id="KW-0067">ATP-binding</keyword>
<evidence type="ECO:0000256" key="1">
    <source>
        <dbReference type="ARBA" id="ARBA00006271"/>
    </source>
</evidence>
<dbReference type="STRING" id="1555241.A0A4P9XDS9"/>
<feature type="domain" description="DNA mismatch repair proteins mutS family" evidence="9">
    <location>
        <begin position="515"/>
        <end position="705"/>
    </location>
</feature>
<dbReference type="PIRSF" id="PIRSF005813">
    <property type="entry name" value="MSH2"/>
    <property type="match status" value="1"/>
</dbReference>
<dbReference type="SMART" id="SM00534">
    <property type="entry name" value="MUTSac"/>
    <property type="match status" value="1"/>
</dbReference>
<feature type="non-terminal residue" evidence="10">
    <location>
        <position position="710"/>
    </location>
</feature>
<dbReference type="PANTHER" id="PTHR11361:SF21">
    <property type="entry name" value="MUTS PROTEIN HOMOLOG 4"/>
    <property type="match status" value="1"/>
</dbReference>
<accession>A0A4P9XDS9</accession>
<dbReference type="GO" id="GO:0007131">
    <property type="term" value="P:reciprocal meiotic recombination"/>
    <property type="evidence" value="ECO:0007669"/>
    <property type="project" value="TreeGrafter"/>
</dbReference>
<dbReference type="InterPro" id="IPR007861">
    <property type="entry name" value="DNA_mismatch_repair_MutS_clamp"/>
</dbReference>
<evidence type="ECO:0000256" key="2">
    <source>
        <dbReference type="ARBA" id="ARBA00022151"/>
    </source>
</evidence>
<dbReference type="InterPro" id="IPR007860">
    <property type="entry name" value="DNA_mmatch_repair_MutS_con_dom"/>
</dbReference>
<dbReference type="FunFam" id="3.40.50.300:FF:000870">
    <property type="entry name" value="MutS protein homolog 4"/>
    <property type="match status" value="1"/>
</dbReference>
<feature type="domain" description="DNA mismatch repair protein MutS core" evidence="8">
    <location>
        <begin position="176"/>
        <end position="500"/>
    </location>
</feature>
<evidence type="ECO:0000313" key="10">
    <source>
        <dbReference type="EMBL" id="RKP03643.1"/>
    </source>
</evidence>